<evidence type="ECO:0000256" key="1">
    <source>
        <dbReference type="ARBA" id="ARBA00004308"/>
    </source>
</evidence>
<dbReference type="GO" id="GO:0005634">
    <property type="term" value="C:nucleus"/>
    <property type="evidence" value="ECO:0007669"/>
    <property type="project" value="TreeGrafter"/>
</dbReference>
<reference evidence="11" key="1">
    <citation type="submission" date="2023-06" db="EMBL/GenBank/DDBJ databases">
        <title>Genomic analysis of the entomopathogenic nematode Steinernema hermaphroditum.</title>
        <authorList>
            <person name="Schwarz E.M."/>
            <person name="Heppert J.K."/>
            <person name="Baniya A."/>
            <person name="Schwartz H.T."/>
            <person name="Tan C.-H."/>
            <person name="Antoshechkin I."/>
            <person name="Sternberg P.W."/>
            <person name="Goodrich-Blair H."/>
            <person name="Dillman A.R."/>
        </authorList>
    </citation>
    <scope>NUCLEOTIDE SEQUENCE</scope>
    <source>
        <strain evidence="11">PS9179</strain>
        <tissue evidence="11">Whole animal</tissue>
    </source>
</reference>
<evidence type="ECO:0000256" key="2">
    <source>
        <dbReference type="ARBA" id="ARBA00009701"/>
    </source>
</evidence>
<dbReference type="SMART" id="SM00404">
    <property type="entry name" value="PTPc_motif"/>
    <property type="match status" value="1"/>
</dbReference>
<organism evidence="11 12">
    <name type="scientific">Steinernema hermaphroditum</name>
    <dbReference type="NCBI Taxonomy" id="289476"/>
    <lineage>
        <taxon>Eukaryota</taxon>
        <taxon>Metazoa</taxon>
        <taxon>Ecdysozoa</taxon>
        <taxon>Nematoda</taxon>
        <taxon>Chromadorea</taxon>
        <taxon>Rhabditida</taxon>
        <taxon>Tylenchina</taxon>
        <taxon>Panagrolaimomorpha</taxon>
        <taxon>Strongyloidoidea</taxon>
        <taxon>Steinernematidae</taxon>
        <taxon>Steinernema</taxon>
    </lineage>
</organism>
<keyword evidence="6" id="KW-0904">Protein phosphatase</keyword>
<evidence type="ECO:0000313" key="11">
    <source>
        <dbReference type="EMBL" id="KAK0426161.1"/>
    </source>
</evidence>
<feature type="transmembrane region" description="Helical" evidence="8">
    <location>
        <begin position="393"/>
        <end position="416"/>
    </location>
</feature>
<keyword evidence="8" id="KW-1133">Transmembrane helix</keyword>
<dbReference type="PROSITE" id="PS50055">
    <property type="entry name" value="TYR_PHOSPHATASE_PTP"/>
    <property type="match status" value="1"/>
</dbReference>
<evidence type="ECO:0000313" key="12">
    <source>
        <dbReference type="Proteomes" id="UP001175271"/>
    </source>
</evidence>
<dbReference type="PRINTS" id="PR00700">
    <property type="entry name" value="PRTYPHPHTASE"/>
</dbReference>
<dbReference type="InterPro" id="IPR029021">
    <property type="entry name" value="Prot-tyrosine_phosphatase-like"/>
</dbReference>
<keyword evidence="8" id="KW-0812">Transmembrane</keyword>
<gene>
    <name evidence="11" type="ORF">QR680_009562</name>
</gene>
<proteinExistence type="inferred from homology"/>
<dbReference type="InterPro" id="IPR000387">
    <property type="entry name" value="Tyr_Pase_dom"/>
</dbReference>
<accession>A0AA39IM68</accession>
<dbReference type="GO" id="GO:0005737">
    <property type="term" value="C:cytoplasm"/>
    <property type="evidence" value="ECO:0007669"/>
    <property type="project" value="TreeGrafter"/>
</dbReference>
<dbReference type="GO" id="GO:0070373">
    <property type="term" value="P:negative regulation of ERK1 and ERK2 cascade"/>
    <property type="evidence" value="ECO:0007669"/>
    <property type="project" value="TreeGrafter"/>
</dbReference>
<comment type="similarity">
    <text evidence="2">Belongs to the protein-tyrosine phosphatase family. Non-receptor class 1 subfamily.</text>
</comment>
<keyword evidence="7 8" id="KW-0472">Membrane</keyword>
<dbReference type="GO" id="GO:0046426">
    <property type="term" value="P:negative regulation of receptor signaling pathway via JAK-STAT"/>
    <property type="evidence" value="ECO:0007669"/>
    <property type="project" value="TreeGrafter"/>
</dbReference>
<dbReference type="Proteomes" id="UP001175271">
    <property type="component" value="Unassembled WGS sequence"/>
</dbReference>
<dbReference type="InterPro" id="IPR016130">
    <property type="entry name" value="Tyr_Pase_AS"/>
</dbReference>
<comment type="subcellular location">
    <subcellularLocation>
        <location evidence="1">Endomembrane system</location>
    </subcellularLocation>
</comment>
<keyword evidence="4" id="KW-0597">Phosphoprotein</keyword>
<evidence type="ECO:0000256" key="6">
    <source>
        <dbReference type="ARBA" id="ARBA00022912"/>
    </source>
</evidence>
<evidence type="ECO:0000259" key="9">
    <source>
        <dbReference type="PROSITE" id="PS50055"/>
    </source>
</evidence>
<evidence type="ECO:0000256" key="8">
    <source>
        <dbReference type="SAM" id="Phobius"/>
    </source>
</evidence>
<evidence type="ECO:0000256" key="3">
    <source>
        <dbReference type="ARBA" id="ARBA00013064"/>
    </source>
</evidence>
<feature type="domain" description="Tyrosine specific protein phosphatases" evidence="10">
    <location>
        <begin position="220"/>
        <end position="301"/>
    </location>
</feature>
<dbReference type="PANTHER" id="PTHR46047:SF3">
    <property type="entry name" value="TYROSINE-PROTEIN PHOSPHATASE NON-RECEPTOR TYPE 61F"/>
    <property type="match status" value="1"/>
</dbReference>
<dbReference type="Pfam" id="PF00102">
    <property type="entry name" value="Y_phosphatase"/>
    <property type="match status" value="1"/>
</dbReference>
<dbReference type="PROSITE" id="PS50056">
    <property type="entry name" value="TYR_PHOSPHATASE_2"/>
    <property type="match status" value="1"/>
</dbReference>
<sequence>MDLTYLNRKFNEWHRFADQDWNKMFYKIREKAVRYEEDHDFSISISHLEDNVEKNRYLDVRPFDHCRVILGDKPEHDYINASPIDVDVVKRNYILAQGPLGHTCADFWQMVFEKNCQLVIMLNNIVEQYMVKCHQYFPTSEEPVLYAVDSASERRFRTTLLSETDHGDFIVRELELAVHSSDKPSPDEAGDFEDVVLATRTVTHYQYTTWPDFGCPKETSHFLSFREHLKASGKLESDSSSGPVVIHCSAGIGRTGTFVVIDTVLASVEYGTPLSVKGFEDWILYLRRFRRGLIQTAQQLRFSWQSIVDSLVDMNKISYDQKKENNTCAADSTSDDSPIEGSISLSENISSKKRSLSGVDKERDELVSKRKETIEAMRRKMKEAEAKRNRSSYSWITVICSAGAVGVASICLYYYLYRN</sequence>
<dbReference type="SMART" id="SM00194">
    <property type="entry name" value="PTPc"/>
    <property type="match status" value="1"/>
</dbReference>
<evidence type="ECO:0000256" key="4">
    <source>
        <dbReference type="ARBA" id="ARBA00022553"/>
    </source>
</evidence>
<dbReference type="InterPro" id="IPR000242">
    <property type="entry name" value="PTP_cat"/>
</dbReference>
<dbReference type="AlphaFoldDB" id="A0AA39IM68"/>
<dbReference type="GO" id="GO:0012505">
    <property type="term" value="C:endomembrane system"/>
    <property type="evidence" value="ECO:0007669"/>
    <property type="project" value="UniProtKB-SubCell"/>
</dbReference>
<feature type="domain" description="Tyrosine-protein phosphatase" evidence="9">
    <location>
        <begin position="21"/>
        <end position="310"/>
    </location>
</feature>
<dbReference type="InterPro" id="IPR051985">
    <property type="entry name" value="NR_tyrosine_phosphatase"/>
</dbReference>
<evidence type="ECO:0000259" key="10">
    <source>
        <dbReference type="PROSITE" id="PS50056"/>
    </source>
</evidence>
<comment type="caution">
    <text evidence="11">The sequence shown here is derived from an EMBL/GenBank/DDBJ whole genome shotgun (WGS) entry which is preliminary data.</text>
</comment>
<name>A0AA39IM68_9BILA</name>
<dbReference type="Gene3D" id="3.90.190.10">
    <property type="entry name" value="Protein tyrosine phosphatase superfamily"/>
    <property type="match status" value="1"/>
</dbReference>
<dbReference type="EC" id="3.1.3.48" evidence="3"/>
<evidence type="ECO:0000256" key="5">
    <source>
        <dbReference type="ARBA" id="ARBA00022801"/>
    </source>
</evidence>
<keyword evidence="12" id="KW-1185">Reference proteome</keyword>
<dbReference type="GO" id="GO:0004726">
    <property type="term" value="F:non-membrane spanning protein tyrosine phosphatase activity"/>
    <property type="evidence" value="ECO:0007669"/>
    <property type="project" value="TreeGrafter"/>
</dbReference>
<dbReference type="PROSITE" id="PS00383">
    <property type="entry name" value="TYR_PHOSPHATASE_1"/>
    <property type="match status" value="1"/>
</dbReference>
<dbReference type="PANTHER" id="PTHR46047">
    <property type="entry name" value="TYROSINE-PROTEIN PHOSPHATASE NON-RECEPTOR TYPE 61F"/>
    <property type="match status" value="1"/>
</dbReference>
<keyword evidence="5" id="KW-0378">Hydrolase</keyword>
<dbReference type="InterPro" id="IPR003595">
    <property type="entry name" value="Tyr_Pase_cat"/>
</dbReference>
<dbReference type="SUPFAM" id="SSF52799">
    <property type="entry name" value="(Phosphotyrosine protein) phosphatases II"/>
    <property type="match status" value="1"/>
</dbReference>
<evidence type="ECO:0000256" key="7">
    <source>
        <dbReference type="ARBA" id="ARBA00023136"/>
    </source>
</evidence>
<dbReference type="EMBL" id="JAUCMV010000001">
    <property type="protein sequence ID" value="KAK0426161.1"/>
    <property type="molecule type" value="Genomic_DNA"/>
</dbReference>
<protein>
    <recommendedName>
        <fullName evidence="3">protein-tyrosine-phosphatase</fullName>
        <ecNumber evidence="3">3.1.3.48</ecNumber>
    </recommendedName>
</protein>
<dbReference type="GO" id="GO:0019901">
    <property type="term" value="F:protein kinase binding"/>
    <property type="evidence" value="ECO:0007669"/>
    <property type="project" value="TreeGrafter"/>
</dbReference>